<sequence length="49" mass="5503">MQLLADRAVKTTKAWLRTHPEIEIISRDRGKLFREAATNGAPQAQQVAD</sequence>
<gene>
    <name evidence="1" type="ORF">KSX_90490</name>
</gene>
<dbReference type="AlphaFoldDB" id="A0A8J3I925"/>
<organism evidence="1 2">
    <name type="scientific">Ktedonospora formicarum</name>
    <dbReference type="NCBI Taxonomy" id="2778364"/>
    <lineage>
        <taxon>Bacteria</taxon>
        <taxon>Bacillati</taxon>
        <taxon>Chloroflexota</taxon>
        <taxon>Ktedonobacteria</taxon>
        <taxon>Ktedonobacterales</taxon>
        <taxon>Ktedonobacteraceae</taxon>
        <taxon>Ktedonospora</taxon>
    </lineage>
</organism>
<reference evidence="1" key="1">
    <citation type="submission" date="2020-10" db="EMBL/GenBank/DDBJ databases">
        <title>Taxonomic study of unclassified bacteria belonging to the class Ktedonobacteria.</title>
        <authorList>
            <person name="Yabe S."/>
            <person name="Wang C.M."/>
            <person name="Zheng Y."/>
            <person name="Sakai Y."/>
            <person name="Cavaletti L."/>
            <person name="Monciardini P."/>
            <person name="Donadio S."/>
        </authorList>
    </citation>
    <scope>NUCLEOTIDE SEQUENCE</scope>
    <source>
        <strain evidence="1">SOSP1-1</strain>
    </source>
</reference>
<evidence type="ECO:0000313" key="1">
    <source>
        <dbReference type="EMBL" id="GHO50886.1"/>
    </source>
</evidence>
<evidence type="ECO:0008006" key="3">
    <source>
        <dbReference type="Google" id="ProtNLM"/>
    </source>
</evidence>
<dbReference type="Proteomes" id="UP000612362">
    <property type="component" value="Unassembled WGS sequence"/>
</dbReference>
<keyword evidence="2" id="KW-1185">Reference proteome</keyword>
<accession>A0A8J3I925</accession>
<evidence type="ECO:0000313" key="2">
    <source>
        <dbReference type="Proteomes" id="UP000612362"/>
    </source>
</evidence>
<name>A0A8J3I925_9CHLR</name>
<proteinExistence type="predicted"/>
<dbReference type="EMBL" id="BNJF01000009">
    <property type="protein sequence ID" value="GHO50886.1"/>
    <property type="molecule type" value="Genomic_DNA"/>
</dbReference>
<comment type="caution">
    <text evidence="1">The sequence shown here is derived from an EMBL/GenBank/DDBJ whole genome shotgun (WGS) entry which is preliminary data.</text>
</comment>
<protein>
    <recommendedName>
        <fullName evidence="3">Transposase</fullName>
    </recommendedName>
</protein>